<accession>A4C4Y6</accession>
<evidence type="ECO:0000313" key="1">
    <source>
        <dbReference type="EMBL" id="EAR30618.1"/>
    </source>
</evidence>
<sequence>MSQTQANNPLHGITLEKIVSTLEQQIGWAEMAKEVNINCFRNDPSVKSSLKFLRKTPWARTAVEQLYLDRCQSTFVWPTLKK</sequence>
<dbReference type="Pfam" id="PF09905">
    <property type="entry name" value="VF530"/>
    <property type="match status" value="1"/>
</dbReference>
<name>A4C4Y6_9GAMM</name>
<dbReference type="EMBL" id="AAOH01000001">
    <property type="protein sequence ID" value="EAR30618.1"/>
    <property type="molecule type" value="Genomic_DNA"/>
</dbReference>
<dbReference type="GO" id="GO:0003677">
    <property type="term" value="F:DNA binding"/>
    <property type="evidence" value="ECO:0007669"/>
    <property type="project" value="InterPro"/>
</dbReference>
<evidence type="ECO:0008006" key="3">
    <source>
        <dbReference type="Google" id="ProtNLM"/>
    </source>
</evidence>
<organism evidence="1 2">
    <name type="scientific">Pseudoalteromonas tunicata D2</name>
    <dbReference type="NCBI Taxonomy" id="87626"/>
    <lineage>
        <taxon>Bacteria</taxon>
        <taxon>Pseudomonadati</taxon>
        <taxon>Pseudomonadota</taxon>
        <taxon>Gammaproteobacteria</taxon>
        <taxon>Alteromonadales</taxon>
        <taxon>Pseudoalteromonadaceae</taxon>
        <taxon>Pseudoalteromonas</taxon>
    </lineage>
</organism>
<dbReference type="InterPro" id="IPR036361">
    <property type="entry name" value="SAP_dom_sf"/>
</dbReference>
<dbReference type="eggNOG" id="COG4628">
    <property type="taxonomic scope" value="Bacteria"/>
</dbReference>
<dbReference type="InterPro" id="IPR018668">
    <property type="entry name" value="DNA-binding_VF530-like"/>
</dbReference>
<protein>
    <recommendedName>
        <fullName evidence="3">Transporter</fullName>
    </recommendedName>
</protein>
<gene>
    <name evidence="1" type="ORF">PTD2_03576</name>
</gene>
<proteinExistence type="predicted"/>
<dbReference type="OrthoDB" id="9806870at2"/>
<dbReference type="STRING" id="87626.PTD2_03576"/>
<dbReference type="HOGENOM" id="CLU_151208_2_0_6"/>
<comment type="caution">
    <text evidence="1">The sequence shown here is derived from an EMBL/GenBank/DDBJ whole genome shotgun (WGS) entry which is preliminary data.</text>
</comment>
<dbReference type="Gene3D" id="1.10.720.30">
    <property type="entry name" value="SAP domain"/>
    <property type="match status" value="1"/>
</dbReference>
<dbReference type="AlphaFoldDB" id="A4C4Y6"/>
<dbReference type="RefSeq" id="WP_009836916.1">
    <property type="nucleotide sequence ID" value="NZ_AAOH01000001.1"/>
</dbReference>
<dbReference type="Proteomes" id="UP000006201">
    <property type="component" value="Unassembled WGS sequence"/>
</dbReference>
<keyword evidence="2" id="KW-1185">Reference proteome</keyword>
<reference evidence="1 2" key="1">
    <citation type="submission" date="2006-02" db="EMBL/GenBank/DDBJ databases">
        <authorList>
            <person name="Moran M.A."/>
            <person name="Kjelleberg S."/>
            <person name="Egan S."/>
            <person name="Saunders N."/>
            <person name="Thomas T."/>
            <person name="Ferriera S."/>
            <person name="Johnson J."/>
            <person name="Kravitz S."/>
            <person name="Halpern A."/>
            <person name="Remington K."/>
            <person name="Beeson K."/>
            <person name="Tran B."/>
            <person name="Rogers Y.-H."/>
            <person name="Friedman R."/>
            <person name="Venter J.C."/>
        </authorList>
    </citation>
    <scope>NUCLEOTIDE SEQUENCE [LARGE SCALE GENOMIC DNA]</scope>
    <source>
        <strain evidence="1 2">D2</strain>
    </source>
</reference>
<evidence type="ECO:0000313" key="2">
    <source>
        <dbReference type="Proteomes" id="UP000006201"/>
    </source>
</evidence>